<protein>
    <submittedName>
        <fullName evidence="3">Ycf66 family protein</fullName>
    </submittedName>
</protein>
<feature type="region of interest" description="Disordered" evidence="1">
    <location>
        <begin position="124"/>
        <end position="255"/>
    </location>
</feature>
<keyword evidence="2" id="KW-0472">Membrane</keyword>
<feature type="compositionally biased region" description="Low complexity" evidence="1">
    <location>
        <begin position="201"/>
        <end position="211"/>
    </location>
</feature>
<feature type="transmembrane region" description="Helical" evidence="2">
    <location>
        <begin position="38"/>
        <end position="55"/>
    </location>
</feature>
<accession>A0A951QBV1</accession>
<comment type="caution">
    <text evidence="3">The sequence shown here is derived from an EMBL/GenBank/DDBJ whole genome shotgun (WGS) entry which is preliminary data.</text>
</comment>
<sequence>MVNIGFGVGSLVGIALALGGVALYFLRTFRPALARDQDIALAVIAVGCGGILFFNSWRQDIVLQFGQFMLAGAAAWFAVEAIRLRGIATEQAKRSTPIVDDDRPVSRVYRAELDDLTPIDNNRTVTRRIRGSRDGRSDDVDGYSTSDGEFRRRPSSSRNTDRPGLNGADRPRRPRASRPAAPDRSENRSVWDDDYQDDRSSGWGDSRSASRPGVREDRVSRSPRQRPPQGSSRNRNDDPNYVDYQPIDYPGEDPV</sequence>
<keyword evidence="2" id="KW-1133">Transmembrane helix</keyword>
<dbReference type="AlphaFoldDB" id="A0A951QBV1"/>
<organism evidence="3 4">
    <name type="scientific">Drouetiella hepatica Uher 2000/2452</name>
    <dbReference type="NCBI Taxonomy" id="904376"/>
    <lineage>
        <taxon>Bacteria</taxon>
        <taxon>Bacillati</taxon>
        <taxon>Cyanobacteriota</taxon>
        <taxon>Cyanophyceae</taxon>
        <taxon>Oculatellales</taxon>
        <taxon>Oculatellaceae</taxon>
        <taxon>Drouetiella</taxon>
    </lineage>
</organism>
<evidence type="ECO:0000256" key="1">
    <source>
        <dbReference type="SAM" id="MobiDB-lite"/>
    </source>
</evidence>
<keyword evidence="2" id="KW-0812">Transmembrane</keyword>
<dbReference type="Proteomes" id="UP000757435">
    <property type="component" value="Unassembled WGS sequence"/>
</dbReference>
<gene>
    <name evidence="3" type="ORF">KME15_09915</name>
</gene>
<dbReference type="InterPro" id="IPR010004">
    <property type="entry name" value="Uncharacterised_Ycf66"/>
</dbReference>
<dbReference type="Pfam" id="PF07444">
    <property type="entry name" value="Ycf66_N"/>
    <property type="match status" value="1"/>
</dbReference>
<feature type="compositionally biased region" description="Basic and acidic residues" evidence="1">
    <location>
        <begin position="181"/>
        <end position="191"/>
    </location>
</feature>
<evidence type="ECO:0000256" key="2">
    <source>
        <dbReference type="SAM" id="Phobius"/>
    </source>
</evidence>
<dbReference type="EMBL" id="JAHHHD010000008">
    <property type="protein sequence ID" value="MBW4658981.1"/>
    <property type="molecule type" value="Genomic_DNA"/>
</dbReference>
<evidence type="ECO:0000313" key="4">
    <source>
        <dbReference type="Proteomes" id="UP000757435"/>
    </source>
</evidence>
<feature type="transmembrane region" description="Helical" evidence="2">
    <location>
        <begin position="6"/>
        <end position="26"/>
    </location>
</feature>
<reference evidence="3" key="1">
    <citation type="submission" date="2021-05" db="EMBL/GenBank/DDBJ databases">
        <authorList>
            <person name="Pietrasiak N."/>
            <person name="Ward R."/>
            <person name="Stajich J.E."/>
            <person name="Kurbessoian T."/>
        </authorList>
    </citation>
    <scope>NUCLEOTIDE SEQUENCE</scope>
    <source>
        <strain evidence="3">UHER 2000/2452</strain>
    </source>
</reference>
<evidence type="ECO:0000313" key="3">
    <source>
        <dbReference type="EMBL" id="MBW4658981.1"/>
    </source>
</evidence>
<feature type="transmembrane region" description="Helical" evidence="2">
    <location>
        <begin position="61"/>
        <end position="79"/>
    </location>
</feature>
<name>A0A951QBV1_9CYAN</name>
<reference evidence="3" key="2">
    <citation type="journal article" date="2022" name="Microbiol. Resour. Announc.">
        <title>Metagenome Sequencing to Explore Phylogenomics of Terrestrial Cyanobacteria.</title>
        <authorList>
            <person name="Ward R.D."/>
            <person name="Stajich J.E."/>
            <person name="Johansen J.R."/>
            <person name="Huntemann M."/>
            <person name="Clum A."/>
            <person name="Foster B."/>
            <person name="Foster B."/>
            <person name="Roux S."/>
            <person name="Palaniappan K."/>
            <person name="Varghese N."/>
            <person name="Mukherjee S."/>
            <person name="Reddy T.B.K."/>
            <person name="Daum C."/>
            <person name="Copeland A."/>
            <person name="Chen I.A."/>
            <person name="Ivanova N.N."/>
            <person name="Kyrpides N.C."/>
            <person name="Shapiro N."/>
            <person name="Eloe-Fadrosh E.A."/>
            <person name="Pietrasiak N."/>
        </authorList>
    </citation>
    <scope>NUCLEOTIDE SEQUENCE</scope>
    <source>
        <strain evidence="3">UHER 2000/2452</strain>
    </source>
</reference>
<proteinExistence type="predicted"/>